<keyword evidence="5" id="KW-0552">Olfaction</keyword>
<keyword evidence="4 10" id="KW-0812">Transmembrane</keyword>
<evidence type="ECO:0000256" key="4">
    <source>
        <dbReference type="ARBA" id="ARBA00022692"/>
    </source>
</evidence>
<dbReference type="OrthoDB" id="6614360at2759"/>
<comment type="subcellular location">
    <subcellularLocation>
        <location evidence="1">Cell membrane</location>
        <topology evidence="1">Multi-pass membrane protein</topology>
    </subcellularLocation>
</comment>
<keyword evidence="9" id="KW-0807">Transducer</keyword>
<keyword evidence="3" id="KW-0716">Sensory transduction</keyword>
<gene>
    <name evidence="12" type="primary">LOC105270457</name>
</gene>
<dbReference type="GO" id="GO:0005549">
    <property type="term" value="F:odorant binding"/>
    <property type="evidence" value="ECO:0007669"/>
    <property type="project" value="InterPro"/>
</dbReference>
<reference evidence="12" key="1">
    <citation type="submission" date="2025-08" db="UniProtKB">
        <authorList>
            <consortium name="RefSeq"/>
        </authorList>
    </citation>
    <scope>IDENTIFICATION</scope>
    <source>
        <strain evidence="12">USDA-PBARC FA_bdor</strain>
        <tissue evidence="12">Whole organism</tissue>
    </source>
</reference>
<evidence type="ECO:0000256" key="5">
    <source>
        <dbReference type="ARBA" id="ARBA00022725"/>
    </source>
</evidence>
<keyword evidence="6 10" id="KW-1133">Transmembrane helix</keyword>
<evidence type="ECO:0000256" key="6">
    <source>
        <dbReference type="ARBA" id="ARBA00022989"/>
    </source>
</evidence>
<feature type="transmembrane region" description="Helical" evidence="10">
    <location>
        <begin position="12"/>
        <end position="32"/>
    </location>
</feature>
<organism evidence="11 12">
    <name type="scientific">Fopius arisanus</name>
    <dbReference type="NCBI Taxonomy" id="64838"/>
    <lineage>
        <taxon>Eukaryota</taxon>
        <taxon>Metazoa</taxon>
        <taxon>Ecdysozoa</taxon>
        <taxon>Arthropoda</taxon>
        <taxon>Hexapoda</taxon>
        <taxon>Insecta</taxon>
        <taxon>Pterygota</taxon>
        <taxon>Neoptera</taxon>
        <taxon>Endopterygota</taxon>
        <taxon>Hymenoptera</taxon>
        <taxon>Apocrita</taxon>
        <taxon>Ichneumonoidea</taxon>
        <taxon>Braconidae</taxon>
        <taxon>Opiinae</taxon>
        <taxon>Fopius</taxon>
    </lineage>
</organism>
<keyword evidence="2" id="KW-1003">Cell membrane</keyword>
<evidence type="ECO:0000256" key="7">
    <source>
        <dbReference type="ARBA" id="ARBA00023136"/>
    </source>
</evidence>
<dbReference type="GO" id="GO:0007165">
    <property type="term" value="P:signal transduction"/>
    <property type="evidence" value="ECO:0007669"/>
    <property type="project" value="UniProtKB-KW"/>
</dbReference>
<evidence type="ECO:0000256" key="10">
    <source>
        <dbReference type="SAM" id="Phobius"/>
    </source>
</evidence>
<dbReference type="AlphaFoldDB" id="A0A9R1U732"/>
<keyword evidence="7 10" id="KW-0472">Membrane</keyword>
<dbReference type="GO" id="GO:0005886">
    <property type="term" value="C:plasma membrane"/>
    <property type="evidence" value="ECO:0007669"/>
    <property type="project" value="UniProtKB-SubCell"/>
</dbReference>
<evidence type="ECO:0000313" key="11">
    <source>
        <dbReference type="Proteomes" id="UP000694866"/>
    </source>
</evidence>
<accession>A0A9R1U732</accession>
<protein>
    <submittedName>
        <fullName evidence="12">Odorant receptor 30a-like</fullName>
    </submittedName>
</protein>
<dbReference type="GO" id="GO:0004984">
    <property type="term" value="F:olfactory receptor activity"/>
    <property type="evidence" value="ECO:0007669"/>
    <property type="project" value="InterPro"/>
</dbReference>
<dbReference type="Proteomes" id="UP000694866">
    <property type="component" value="Unplaced"/>
</dbReference>
<dbReference type="InterPro" id="IPR004117">
    <property type="entry name" value="7tm6_olfct_rcpt"/>
</dbReference>
<dbReference type="PANTHER" id="PTHR21137">
    <property type="entry name" value="ODORANT RECEPTOR"/>
    <property type="match status" value="1"/>
</dbReference>
<dbReference type="PANTHER" id="PTHR21137:SF35">
    <property type="entry name" value="ODORANT RECEPTOR 19A-RELATED"/>
    <property type="match status" value="1"/>
</dbReference>
<keyword evidence="11" id="KW-1185">Reference proteome</keyword>
<proteinExistence type="predicted"/>
<evidence type="ECO:0000313" key="12">
    <source>
        <dbReference type="RefSeq" id="XP_011309687.1"/>
    </source>
</evidence>
<dbReference type="GeneID" id="105270457"/>
<evidence type="ECO:0000256" key="3">
    <source>
        <dbReference type="ARBA" id="ARBA00022606"/>
    </source>
</evidence>
<evidence type="ECO:0000256" key="2">
    <source>
        <dbReference type="ARBA" id="ARBA00022475"/>
    </source>
</evidence>
<dbReference type="Pfam" id="PF02949">
    <property type="entry name" value="7tm_6"/>
    <property type="match status" value="1"/>
</dbReference>
<dbReference type="KEGG" id="fas:105270457"/>
<evidence type="ECO:0000256" key="9">
    <source>
        <dbReference type="ARBA" id="ARBA00023224"/>
    </source>
</evidence>
<keyword evidence="8" id="KW-0675">Receptor</keyword>
<sequence>MAELVDSTFTNMYALLVVLNTVLISVTGLETILMMDQPSEMARFFLCAISFAAHLMILSVPSQEILDHSSQLSEAIYASNWMEMSIKDRQLISIMLMRSRKPLCLTAGRFYHIHVENFSQVLKKSFSYFTVLISSR</sequence>
<dbReference type="RefSeq" id="XP_011309687.1">
    <property type="nucleotide sequence ID" value="XM_011311385.1"/>
</dbReference>
<evidence type="ECO:0000256" key="1">
    <source>
        <dbReference type="ARBA" id="ARBA00004651"/>
    </source>
</evidence>
<evidence type="ECO:0000256" key="8">
    <source>
        <dbReference type="ARBA" id="ARBA00023170"/>
    </source>
</evidence>
<name>A0A9R1U732_9HYME</name>